<evidence type="ECO:0000313" key="1">
    <source>
        <dbReference type="EMBL" id="GBM44009.1"/>
    </source>
</evidence>
<dbReference type="EMBL" id="BGPR01001052">
    <property type="protein sequence ID" value="GBM44009.1"/>
    <property type="molecule type" value="Genomic_DNA"/>
</dbReference>
<sequence>MVSMEMSFHKIGVDRNGFSQNLSMEIFFTKLMSMEMSFHKTDVDGNVSRRRRVLFGIFSSRHFHRHQFCENPIITPRVIATVRSIKLKTVPPSDTNMGAFKVEVNHACEFYF</sequence>
<reference evidence="1 2" key="1">
    <citation type="journal article" date="2019" name="Sci. Rep.">
        <title>Orb-weaving spider Araneus ventricosus genome elucidates the spidroin gene catalogue.</title>
        <authorList>
            <person name="Kono N."/>
            <person name="Nakamura H."/>
            <person name="Ohtoshi R."/>
            <person name="Moran D.A.P."/>
            <person name="Shinohara A."/>
            <person name="Yoshida Y."/>
            <person name="Fujiwara M."/>
            <person name="Mori M."/>
            <person name="Tomita M."/>
            <person name="Arakawa K."/>
        </authorList>
    </citation>
    <scope>NUCLEOTIDE SEQUENCE [LARGE SCALE GENOMIC DNA]</scope>
</reference>
<evidence type="ECO:0000313" key="2">
    <source>
        <dbReference type="Proteomes" id="UP000499080"/>
    </source>
</evidence>
<protein>
    <submittedName>
        <fullName evidence="1">Uncharacterized protein</fullName>
    </submittedName>
</protein>
<accession>A0A4Y2FUG6</accession>
<dbReference type="AlphaFoldDB" id="A0A4Y2FUG6"/>
<proteinExistence type="predicted"/>
<name>A0A4Y2FUG6_ARAVE</name>
<comment type="caution">
    <text evidence="1">The sequence shown here is derived from an EMBL/GenBank/DDBJ whole genome shotgun (WGS) entry which is preliminary data.</text>
</comment>
<keyword evidence="2" id="KW-1185">Reference proteome</keyword>
<dbReference type="Proteomes" id="UP000499080">
    <property type="component" value="Unassembled WGS sequence"/>
</dbReference>
<organism evidence="1 2">
    <name type="scientific">Araneus ventricosus</name>
    <name type="common">Orbweaver spider</name>
    <name type="synonym">Epeira ventricosa</name>
    <dbReference type="NCBI Taxonomy" id="182803"/>
    <lineage>
        <taxon>Eukaryota</taxon>
        <taxon>Metazoa</taxon>
        <taxon>Ecdysozoa</taxon>
        <taxon>Arthropoda</taxon>
        <taxon>Chelicerata</taxon>
        <taxon>Arachnida</taxon>
        <taxon>Araneae</taxon>
        <taxon>Araneomorphae</taxon>
        <taxon>Entelegynae</taxon>
        <taxon>Araneoidea</taxon>
        <taxon>Araneidae</taxon>
        <taxon>Araneus</taxon>
    </lineage>
</organism>
<gene>
    <name evidence="1" type="ORF">AVEN_218157_1</name>
</gene>